<evidence type="ECO:0000313" key="1">
    <source>
        <dbReference type="EMBL" id="GMR48661.1"/>
    </source>
</evidence>
<dbReference type="Proteomes" id="UP001328107">
    <property type="component" value="Unassembled WGS sequence"/>
</dbReference>
<dbReference type="AlphaFoldDB" id="A0AAN5I2H6"/>
<name>A0AAN5I2H6_9BILA</name>
<reference evidence="2" key="1">
    <citation type="submission" date="2022-10" db="EMBL/GenBank/DDBJ databases">
        <title>Genome assembly of Pristionchus species.</title>
        <authorList>
            <person name="Yoshida K."/>
            <person name="Sommer R.J."/>
        </authorList>
    </citation>
    <scope>NUCLEOTIDE SEQUENCE [LARGE SCALE GENOMIC DNA]</scope>
    <source>
        <strain evidence="2">RS5460</strain>
    </source>
</reference>
<gene>
    <name evidence="1" type="ORF">PMAYCL1PPCAC_18856</name>
</gene>
<evidence type="ECO:0000313" key="2">
    <source>
        <dbReference type="Proteomes" id="UP001328107"/>
    </source>
</evidence>
<accession>A0AAN5I2H6</accession>
<protein>
    <submittedName>
        <fullName evidence="1">Uncharacterized protein</fullName>
    </submittedName>
</protein>
<proteinExistence type="predicted"/>
<organism evidence="1 2">
    <name type="scientific">Pristionchus mayeri</name>
    <dbReference type="NCBI Taxonomy" id="1317129"/>
    <lineage>
        <taxon>Eukaryota</taxon>
        <taxon>Metazoa</taxon>
        <taxon>Ecdysozoa</taxon>
        <taxon>Nematoda</taxon>
        <taxon>Chromadorea</taxon>
        <taxon>Rhabditida</taxon>
        <taxon>Rhabditina</taxon>
        <taxon>Diplogasteromorpha</taxon>
        <taxon>Diplogasteroidea</taxon>
        <taxon>Neodiplogasteridae</taxon>
        <taxon>Pristionchus</taxon>
    </lineage>
</organism>
<dbReference type="EMBL" id="BTRK01000004">
    <property type="protein sequence ID" value="GMR48661.1"/>
    <property type="molecule type" value="Genomic_DNA"/>
</dbReference>
<sequence length="137" mass="14946">MKGTLGAVKLGEPLFGGRSGCRGGSGRRFLFPSPGVVDGKCGIIQMQLDRRCRENTLGSVTDCTDLQESGSHTSIHGNHQHTRRLVDIVVSSIGQIYSTQLDGSTEHFPCFIVSCDDIQTLRIMRQGSNLNTVLFYT</sequence>
<keyword evidence="2" id="KW-1185">Reference proteome</keyword>
<comment type="caution">
    <text evidence="1">The sequence shown here is derived from an EMBL/GenBank/DDBJ whole genome shotgun (WGS) entry which is preliminary data.</text>
</comment>